<name>A0A8D0BDL4_SALMN</name>
<reference evidence="1" key="2">
    <citation type="submission" date="2025-09" db="UniProtKB">
        <authorList>
            <consortium name="Ensembl"/>
        </authorList>
    </citation>
    <scope>IDENTIFICATION</scope>
</reference>
<dbReference type="AlphaFoldDB" id="A0A8D0BDL4"/>
<dbReference type="Proteomes" id="UP000694421">
    <property type="component" value="Unplaced"/>
</dbReference>
<protein>
    <submittedName>
        <fullName evidence="1">Uncharacterized protein</fullName>
    </submittedName>
</protein>
<evidence type="ECO:0000313" key="2">
    <source>
        <dbReference type="Proteomes" id="UP000694421"/>
    </source>
</evidence>
<organism evidence="1 2">
    <name type="scientific">Salvator merianae</name>
    <name type="common">Argentine black and white tegu</name>
    <name type="synonym">Tupinambis merianae</name>
    <dbReference type="NCBI Taxonomy" id="96440"/>
    <lineage>
        <taxon>Eukaryota</taxon>
        <taxon>Metazoa</taxon>
        <taxon>Chordata</taxon>
        <taxon>Craniata</taxon>
        <taxon>Vertebrata</taxon>
        <taxon>Euteleostomi</taxon>
        <taxon>Lepidosauria</taxon>
        <taxon>Squamata</taxon>
        <taxon>Bifurcata</taxon>
        <taxon>Unidentata</taxon>
        <taxon>Episquamata</taxon>
        <taxon>Laterata</taxon>
        <taxon>Teiioidea</taxon>
        <taxon>Teiidae</taxon>
        <taxon>Salvator</taxon>
    </lineage>
</organism>
<evidence type="ECO:0000313" key="1">
    <source>
        <dbReference type="Ensembl" id="ENSSMRP00000006533.1"/>
    </source>
</evidence>
<reference evidence="1" key="1">
    <citation type="submission" date="2025-08" db="UniProtKB">
        <authorList>
            <consortium name="Ensembl"/>
        </authorList>
    </citation>
    <scope>IDENTIFICATION</scope>
</reference>
<dbReference type="Ensembl" id="ENSSMRT00000007664.1">
    <property type="protein sequence ID" value="ENSSMRP00000006533.1"/>
    <property type="gene ID" value="ENSSMRG00000005300.1"/>
</dbReference>
<accession>A0A8D0BDL4</accession>
<sequence>MSQLGWEERTVPGIYCLRTLCFLHFPLAMFKNIPLNKEFYLLGIVESKSNFPAPVKSRFECWDCSRSLTAQGGVFGEGWRQKGTVSPFQAWEK</sequence>
<keyword evidence="2" id="KW-1185">Reference proteome</keyword>
<proteinExistence type="predicted"/>